<protein>
    <submittedName>
        <fullName evidence="2">Uncharacterized protein</fullName>
    </submittedName>
</protein>
<keyword evidence="1" id="KW-0175">Coiled coil</keyword>
<organism evidence="2 3">
    <name type="scientific">Pristionchus entomophagus</name>
    <dbReference type="NCBI Taxonomy" id="358040"/>
    <lineage>
        <taxon>Eukaryota</taxon>
        <taxon>Metazoa</taxon>
        <taxon>Ecdysozoa</taxon>
        <taxon>Nematoda</taxon>
        <taxon>Chromadorea</taxon>
        <taxon>Rhabditida</taxon>
        <taxon>Rhabditina</taxon>
        <taxon>Diplogasteromorpha</taxon>
        <taxon>Diplogasteroidea</taxon>
        <taxon>Neodiplogasteridae</taxon>
        <taxon>Pristionchus</taxon>
    </lineage>
</organism>
<feature type="coiled-coil region" evidence="1">
    <location>
        <begin position="5"/>
        <end position="82"/>
    </location>
</feature>
<name>A0AAV5TUE2_9BILA</name>
<evidence type="ECO:0000256" key="1">
    <source>
        <dbReference type="SAM" id="Coils"/>
    </source>
</evidence>
<evidence type="ECO:0000313" key="2">
    <source>
        <dbReference type="EMBL" id="GMS97886.1"/>
    </source>
</evidence>
<reference evidence="2" key="1">
    <citation type="submission" date="2023-10" db="EMBL/GenBank/DDBJ databases">
        <title>Genome assembly of Pristionchus species.</title>
        <authorList>
            <person name="Yoshida K."/>
            <person name="Sommer R.J."/>
        </authorList>
    </citation>
    <scope>NUCLEOTIDE SEQUENCE</scope>
    <source>
        <strain evidence="2">RS0144</strain>
    </source>
</reference>
<dbReference type="Proteomes" id="UP001432027">
    <property type="component" value="Unassembled WGS sequence"/>
</dbReference>
<dbReference type="AlphaFoldDB" id="A0AAV5TUE2"/>
<gene>
    <name evidence="2" type="ORF">PENTCL1PPCAC_20061</name>
</gene>
<proteinExistence type="predicted"/>
<sequence>MRKKMEKNQARIDELSLRLDEALENLHETENAAAIDENDEGVKIRKHIVWSEDGQFDVFNTYVGFENEEDEVEERCEEREDE</sequence>
<feature type="non-terminal residue" evidence="2">
    <location>
        <position position="82"/>
    </location>
</feature>
<evidence type="ECO:0000313" key="3">
    <source>
        <dbReference type="Proteomes" id="UP001432027"/>
    </source>
</evidence>
<keyword evidence="3" id="KW-1185">Reference proteome</keyword>
<accession>A0AAV5TUE2</accession>
<comment type="caution">
    <text evidence="2">The sequence shown here is derived from an EMBL/GenBank/DDBJ whole genome shotgun (WGS) entry which is preliminary data.</text>
</comment>
<dbReference type="EMBL" id="BTSX01000004">
    <property type="protein sequence ID" value="GMS97886.1"/>
    <property type="molecule type" value="Genomic_DNA"/>
</dbReference>